<keyword evidence="6 8" id="KW-1133">Transmembrane helix</keyword>
<proteinExistence type="predicted"/>
<evidence type="ECO:0000256" key="5">
    <source>
        <dbReference type="ARBA" id="ARBA00022985"/>
    </source>
</evidence>
<dbReference type="InterPro" id="IPR029044">
    <property type="entry name" value="Nucleotide-diphossugar_trans"/>
</dbReference>
<keyword evidence="7 8" id="KW-0472">Membrane</keyword>
<dbReference type="AlphaFoldDB" id="A0A845SUN1"/>
<evidence type="ECO:0000256" key="8">
    <source>
        <dbReference type="SAM" id="Phobius"/>
    </source>
</evidence>
<evidence type="ECO:0000256" key="6">
    <source>
        <dbReference type="ARBA" id="ARBA00022989"/>
    </source>
</evidence>
<evidence type="ECO:0000256" key="4">
    <source>
        <dbReference type="ARBA" id="ARBA00022692"/>
    </source>
</evidence>
<keyword evidence="5" id="KW-0448">Lipopolysaccharide biosynthesis</keyword>
<feature type="domain" description="Glycosyltransferase 2-like" evidence="9">
    <location>
        <begin position="5"/>
        <end position="136"/>
    </location>
</feature>
<dbReference type="GO" id="GO:0009103">
    <property type="term" value="P:lipopolysaccharide biosynthetic process"/>
    <property type="evidence" value="ECO:0007669"/>
    <property type="project" value="UniProtKB-KW"/>
</dbReference>
<dbReference type="SUPFAM" id="SSF53448">
    <property type="entry name" value="Nucleotide-diphospho-sugar transferases"/>
    <property type="match status" value="1"/>
</dbReference>
<feature type="transmembrane region" description="Helical" evidence="8">
    <location>
        <begin position="262"/>
        <end position="287"/>
    </location>
</feature>
<evidence type="ECO:0000313" key="10">
    <source>
        <dbReference type="EMBL" id="NDO37667.1"/>
    </source>
</evidence>
<comment type="caution">
    <text evidence="10">The sequence shown here is derived from an EMBL/GenBank/DDBJ whole genome shotgun (WGS) entry which is preliminary data.</text>
</comment>
<keyword evidence="2" id="KW-0328">Glycosyltransferase</keyword>
<evidence type="ECO:0000313" key="11">
    <source>
        <dbReference type="Proteomes" id="UP000462501"/>
    </source>
</evidence>
<evidence type="ECO:0000259" key="9">
    <source>
        <dbReference type="Pfam" id="PF00535"/>
    </source>
</evidence>
<dbReference type="GO" id="GO:0005886">
    <property type="term" value="C:plasma membrane"/>
    <property type="evidence" value="ECO:0007669"/>
    <property type="project" value="TreeGrafter"/>
</dbReference>
<accession>A0A845SUN1</accession>
<dbReference type="CDD" id="cd04187">
    <property type="entry name" value="DPM1_like_bac"/>
    <property type="match status" value="1"/>
</dbReference>
<protein>
    <submittedName>
        <fullName evidence="10">Glycosyltransferase family 2 protein</fullName>
    </submittedName>
</protein>
<gene>
    <name evidence="10" type="ORF">FMM72_00135</name>
</gene>
<reference evidence="10 11" key="1">
    <citation type="submission" date="2019-06" db="EMBL/GenBank/DDBJ databases">
        <title>Draft genome sequences of 15 bacterial species constituting the stable defined intestinal microbiota of the GM15 gnotobiotic mouse model.</title>
        <authorList>
            <person name="Elie C."/>
            <person name="Mathieu A."/>
            <person name="Saliou A."/>
            <person name="Darnaud M."/>
            <person name="Leulier F."/>
            <person name="Tamellini A."/>
        </authorList>
    </citation>
    <scope>NUCLEOTIDE SEQUENCE [LARGE SCALE GENOMIC DNA]</scope>
    <source>
        <strain evidence="10 11">JM4-15</strain>
    </source>
</reference>
<sequence length="318" mass="35580">MTKISFVIPCYRSEHTITAVVEEIGATMAQRPELEYEIVLVSDHSPDGVFDVIKSLAAQDRRIKGIEFTRNFGQHAALMAGYRQCAGDYIVSLDDDGQTPANEAFRLIDKLEEGYDAVFASYAEKKQNAFRRFGSQVNAWMTEVMIGKPHSLQANSYYAMRRYVMTEMIRYENAYPYIGGLVFRCTKNVTNVPVTQKKRMEGKSGYSVKKLLSLWMNGFTAFSVKPLRLSVLAGAVISVGGIAYGVYTIIHKILYPTVPAGYSSLMAVLLFLGGMLMLMLGMIGEYIGRIYICLNKSPQYVIREAVNVNEEQGGIRDV</sequence>
<evidence type="ECO:0000256" key="3">
    <source>
        <dbReference type="ARBA" id="ARBA00022679"/>
    </source>
</evidence>
<dbReference type="Proteomes" id="UP000462501">
    <property type="component" value="Unassembled WGS sequence"/>
</dbReference>
<keyword evidence="1" id="KW-1003">Cell membrane</keyword>
<dbReference type="Gene3D" id="3.90.550.10">
    <property type="entry name" value="Spore Coat Polysaccharide Biosynthesis Protein SpsA, Chain A"/>
    <property type="match status" value="1"/>
</dbReference>
<evidence type="ECO:0000256" key="7">
    <source>
        <dbReference type="ARBA" id="ARBA00023136"/>
    </source>
</evidence>
<dbReference type="InterPro" id="IPR001173">
    <property type="entry name" value="Glyco_trans_2-like"/>
</dbReference>
<dbReference type="InterPro" id="IPR050256">
    <property type="entry name" value="Glycosyltransferase_2"/>
</dbReference>
<dbReference type="RefSeq" id="WP_162220166.1">
    <property type="nucleotide sequence ID" value="NZ_JAETUF010000032.1"/>
</dbReference>
<dbReference type="PANTHER" id="PTHR48090">
    <property type="entry name" value="UNDECAPRENYL-PHOSPHATE 4-DEOXY-4-FORMAMIDO-L-ARABINOSE TRANSFERASE-RELATED"/>
    <property type="match status" value="1"/>
</dbReference>
<evidence type="ECO:0000256" key="2">
    <source>
        <dbReference type="ARBA" id="ARBA00022676"/>
    </source>
</evidence>
<dbReference type="EMBL" id="VIQT01000001">
    <property type="protein sequence ID" value="NDO37667.1"/>
    <property type="molecule type" value="Genomic_DNA"/>
</dbReference>
<feature type="transmembrane region" description="Helical" evidence="8">
    <location>
        <begin position="229"/>
        <end position="250"/>
    </location>
</feature>
<keyword evidence="3 10" id="KW-0808">Transferase</keyword>
<dbReference type="GO" id="GO:0099621">
    <property type="term" value="F:undecaprenyl-phosphate 4-deoxy-4-formamido-L-arabinose transferase activity"/>
    <property type="evidence" value="ECO:0007669"/>
    <property type="project" value="TreeGrafter"/>
</dbReference>
<dbReference type="Pfam" id="PF00535">
    <property type="entry name" value="Glycos_transf_2"/>
    <property type="match status" value="1"/>
</dbReference>
<name>A0A845SUN1_9FIRM</name>
<keyword evidence="4 8" id="KW-0812">Transmembrane</keyword>
<dbReference type="PANTHER" id="PTHR48090:SF3">
    <property type="entry name" value="UNDECAPRENYL-PHOSPHATE 4-DEOXY-4-FORMAMIDO-L-ARABINOSE TRANSFERASE"/>
    <property type="match status" value="1"/>
</dbReference>
<organism evidence="10 11">
    <name type="scientific">Anaerotruncus colihominis</name>
    <dbReference type="NCBI Taxonomy" id="169435"/>
    <lineage>
        <taxon>Bacteria</taxon>
        <taxon>Bacillati</taxon>
        <taxon>Bacillota</taxon>
        <taxon>Clostridia</taxon>
        <taxon>Eubacteriales</taxon>
        <taxon>Oscillospiraceae</taxon>
        <taxon>Anaerotruncus</taxon>
    </lineage>
</organism>
<evidence type="ECO:0000256" key="1">
    <source>
        <dbReference type="ARBA" id="ARBA00022475"/>
    </source>
</evidence>